<name>A0A7J7CMB3_TRIWF</name>
<dbReference type="Proteomes" id="UP000593562">
    <property type="component" value="Unassembled WGS sequence"/>
</dbReference>
<keyword evidence="6" id="KW-1185">Reference proteome</keyword>
<feature type="region of interest" description="Disordered" evidence="3">
    <location>
        <begin position="243"/>
        <end position="276"/>
    </location>
</feature>
<gene>
    <name evidence="5" type="ORF">HS088_TW15G00710</name>
</gene>
<dbReference type="Pfam" id="PF00385">
    <property type="entry name" value="Chromo"/>
    <property type="match status" value="1"/>
</dbReference>
<dbReference type="GO" id="GO:0031507">
    <property type="term" value="P:heterochromatin formation"/>
    <property type="evidence" value="ECO:0007669"/>
    <property type="project" value="InterPro"/>
</dbReference>
<dbReference type="EMBL" id="JAAARO010000015">
    <property type="protein sequence ID" value="KAF5735210.1"/>
    <property type="molecule type" value="Genomic_DNA"/>
</dbReference>
<proteinExistence type="predicted"/>
<sequence length="398" mass="44337">MKGKKKATPNPNYIGFIVEAEASDTGELDTPLQLPEQQREEKEAEEEEEEEGEEGEGGVDGEEREGDEEEERPKLADGFYEIEAIRRRRVRKVTTFFLCSIYFSIDRRGWPETANTWEPLENLQSIPDVVEAFEESLRSGKSSRKRKHKYGGPHSQPKKKQPQSSVSVYDVAEFTGSGLEVENNRYAHSVRTLVQGDENGFTRIHGRKDDNKYDLKLSELKGTLSTNEVSTDNLAVHFHEGKGPEDDGPANDLPKINHGEAVQSNHRTGARKRKSGSVKRFKPDSACCEPAFGQYSSSNGCDALLPPVGIENPDLIGNASSLMPIFDGSFVASSITKIIKPIGYSASVLDNVQDVLVTFLALRSDGKEVMVDNQFLKANNPLLLINFYEQHLRYNPAS</sequence>
<accession>A0A7J7CMB3</accession>
<feature type="domain" description="Chromo" evidence="4">
    <location>
        <begin position="80"/>
        <end position="145"/>
    </location>
</feature>
<dbReference type="CDD" id="cd00024">
    <property type="entry name" value="CD_CSD"/>
    <property type="match status" value="1"/>
</dbReference>
<dbReference type="InterPro" id="IPR008251">
    <property type="entry name" value="Chromo_shadow_dom"/>
</dbReference>
<reference evidence="5 6" key="1">
    <citation type="journal article" date="2020" name="Nat. Commun.">
        <title>Genome of Tripterygium wilfordii and identification of cytochrome P450 involved in triptolide biosynthesis.</title>
        <authorList>
            <person name="Tu L."/>
            <person name="Su P."/>
            <person name="Zhang Z."/>
            <person name="Gao L."/>
            <person name="Wang J."/>
            <person name="Hu T."/>
            <person name="Zhou J."/>
            <person name="Zhang Y."/>
            <person name="Zhao Y."/>
            <person name="Liu Y."/>
            <person name="Song Y."/>
            <person name="Tong Y."/>
            <person name="Lu Y."/>
            <person name="Yang J."/>
            <person name="Xu C."/>
            <person name="Jia M."/>
            <person name="Peters R.J."/>
            <person name="Huang L."/>
            <person name="Gao W."/>
        </authorList>
    </citation>
    <scope>NUCLEOTIDE SEQUENCE [LARGE SCALE GENOMIC DNA]</scope>
    <source>
        <strain evidence="6">cv. XIE 37</strain>
        <tissue evidence="5">Leaf</tissue>
    </source>
</reference>
<dbReference type="Gene3D" id="2.40.50.40">
    <property type="match status" value="1"/>
</dbReference>
<keyword evidence="2" id="KW-0539">Nucleus</keyword>
<dbReference type="InParanoid" id="A0A7J7CMB3"/>
<evidence type="ECO:0000313" key="5">
    <source>
        <dbReference type="EMBL" id="KAF5735210.1"/>
    </source>
</evidence>
<organism evidence="5 6">
    <name type="scientific">Tripterygium wilfordii</name>
    <name type="common">Thunder God vine</name>
    <dbReference type="NCBI Taxonomy" id="458696"/>
    <lineage>
        <taxon>Eukaryota</taxon>
        <taxon>Viridiplantae</taxon>
        <taxon>Streptophyta</taxon>
        <taxon>Embryophyta</taxon>
        <taxon>Tracheophyta</taxon>
        <taxon>Spermatophyta</taxon>
        <taxon>Magnoliopsida</taxon>
        <taxon>eudicotyledons</taxon>
        <taxon>Gunneridae</taxon>
        <taxon>Pentapetalae</taxon>
        <taxon>rosids</taxon>
        <taxon>fabids</taxon>
        <taxon>Celastrales</taxon>
        <taxon>Celastraceae</taxon>
        <taxon>Tripterygium</taxon>
    </lineage>
</organism>
<comment type="caution">
    <text evidence="5">The sequence shown here is derived from an EMBL/GenBank/DDBJ whole genome shotgun (WGS) entry which is preliminary data.</text>
</comment>
<dbReference type="InterPro" id="IPR016197">
    <property type="entry name" value="Chromo-like_dom_sf"/>
</dbReference>
<comment type="subcellular location">
    <subcellularLocation>
        <location evidence="1">Nucleus</location>
    </subcellularLocation>
</comment>
<evidence type="ECO:0000313" key="6">
    <source>
        <dbReference type="Proteomes" id="UP000593562"/>
    </source>
</evidence>
<dbReference type="AlphaFoldDB" id="A0A7J7CMB3"/>
<dbReference type="GO" id="GO:0005634">
    <property type="term" value="C:nucleus"/>
    <property type="evidence" value="ECO:0007669"/>
    <property type="project" value="UniProtKB-SubCell"/>
</dbReference>
<evidence type="ECO:0000256" key="3">
    <source>
        <dbReference type="SAM" id="MobiDB-lite"/>
    </source>
</evidence>
<feature type="compositionally biased region" description="Basic residues" evidence="3">
    <location>
        <begin position="141"/>
        <end position="161"/>
    </location>
</feature>
<dbReference type="SMART" id="SM00300">
    <property type="entry name" value="ChSh"/>
    <property type="match status" value="1"/>
</dbReference>
<dbReference type="PANTHER" id="PTHR47240">
    <property type="entry name" value="CHROMO DOMAIN-CONTAINING PROTEIN LHP1"/>
    <property type="match status" value="1"/>
</dbReference>
<dbReference type="InterPro" id="IPR000953">
    <property type="entry name" value="Chromo/chromo_shadow_dom"/>
</dbReference>
<dbReference type="PROSITE" id="PS50013">
    <property type="entry name" value="CHROMO_2"/>
    <property type="match status" value="1"/>
</dbReference>
<feature type="region of interest" description="Disordered" evidence="3">
    <location>
        <begin position="135"/>
        <end position="167"/>
    </location>
</feature>
<dbReference type="FunCoup" id="A0A7J7CMB3">
    <property type="interactions" value="1794"/>
</dbReference>
<dbReference type="PANTHER" id="PTHR47240:SF2">
    <property type="entry name" value="CHROMO DOMAIN-CONTAINING PROTEIN LHP1"/>
    <property type="match status" value="1"/>
</dbReference>
<evidence type="ECO:0000256" key="1">
    <source>
        <dbReference type="ARBA" id="ARBA00004123"/>
    </source>
</evidence>
<dbReference type="InterPro" id="IPR023780">
    <property type="entry name" value="Chromo_domain"/>
</dbReference>
<dbReference type="SUPFAM" id="SSF54160">
    <property type="entry name" value="Chromo domain-like"/>
    <property type="match status" value="1"/>
</dbReference>
<evidence type="ECO:0000259" key="4">
    <source>
        <dbReference type="PROSITE" id="PS50013"/>
    </source>
</evidence>
<evidence type="ECO:0000256" key="2">
    <source>
        <dbReference type="ARBA" id="ARBA00023242"/>
    </source>
</evidence>
<dbReference type="CDD" id="cd18982">
    <property type="entry name" value="CSD"/>
    <property type="match status" value="1"/>
</dbReference>
<protein>
    <submittedName>
        <fullName evidence="5">Chromo domain-containing protein LHP1 isoform X2</fullName>
    </submittedName>
</protein>
<dbReference type="InterPro" id="IPR044251">
    <property type="entry name" value="LHP1-like"/>
</dbReference>
<feature type="compositionally biased region" description="Acidic residues" evidence="3">
    <location>
        <begin position="43"/>
        <end position="70"/>
    </location>
</feature>
<feature type="region of interest" description="Disordered" evidence="3">
    <location>
        <begin position="1"/>
        <end position="75"/>
    </location>
</feature>